<evidence type="ECO:0000256" key="1">
    <source>
        <dbReference type="SAM" id="MobiDB-lite"/>
    </source>
</evidence>
<dbReference type="InParanoid" id="A0A4Q1BBP6"/>
<protein>
    <submittedName>
        <fullName evidence="2">Uncharacterized protein</fullName>
    </submittedName>
</protein>
<feature type="non-terminal residue" evidence="2">
    <location>
        <position position="70"/>
    </location>
</feature>
<dbReference type="AlphaFoldDB" id="A0A4Q1BBP6"/>
<evidence type="ECO:0000313" key="2">
    <source>
        <dbReference type="EMBL" id="RXK35176.1"/>
    </source>
</evidence>
<proteinExistence type="predicted"/>
<dbReference type="EMBL" id="SDIL01000153">
    <property type="protein sequence ID" value="RXK35176.1"/>
    <property type="molecule type" value="Genomic_DNA"/>
</dbReference>
<feature type="compositionally biased region" description="Polar residues" evidence="1">
    <location>
        <begin position="1"/>
        <end position="16"/>
    </location>
</feature>
<reference evidence="2 3" key="1">
    <citation type="submission" date="2016-06" db="EMBL/GenBank/DDBJ databases">
        <title>Evolution of pathogenesis and genome organization in the Tremellales.</title>
        <authorList>
            <person name="Cuomo C."/>
            <person name="Litvintseva A."/>
            <person name="Heitman J."/>
            <person name="Chen Y."/>
            <person name="Sun S."/>
            <person name="Springer D."/>
            <person name="Dromer F."/>
            <person name="Young S."/>
            <person name="Zeng Q."/>
            <person name="Chapman S."/>
            <person name="Gujja S."/>
            <person name="Saif S."/>
            <person name="Birren B."/>
        </authorList>
    </citation>
    <scope>NUCLEOTIDE SEQUENCE [LARGE SCALE GENOMIC DNA]</scope>
    <source>
        <strain evidence="2 3">ATCC 28783</strain>
    </source>
</reference>
<organism evidence="2 3">
    <name type="scientific">Tremella mesenterica</name>
    <name type="common">Jelly fungus</name>
    <dbReference type="NCBI Taxonomy" id="5217"/>
    <lineage>
        <taxon>Eukaryota</taxon>
        <taxon>Fungi</taxon>
        <taxon>Dikarya</taxon>
        <taxon>Basidiomycota</taxon>
        <taxon>Agaricomycotina</taxon>
        <taxon>Tremellomycetes</taxon>
        <taxon>Tremellales</taxon>
        <taxon>Tremellaceae</taxon>
        <taxon>Tremella</taxon>
    </lineage>
</organism>
<dbReference type="Proteomes" id="UP000289152">
    <property type="component" value="Unassembled WGS sequence"/>
</dbReference>
<sequence length="70" mass="7482">MSSSINSWPPTSTADNTGPDDPPPYGPSPEEPRPYPPAIRHIVASLLDERSGVIRSKVASAVQQLSETPE</sequence>
<gene>
    <name evidence="2" type="ORF">M231_07547</name>
</gene>
<accession>A0A4Q1BBP6</accession>
<keyword evidence="3" id="KW-1185">Reference proteome</keyword>
<evidence type="ECO:0000313" key="3">
    <source>
        <dbReference type="Proteomes" id="UP000289152"/>
    </source>
</evidence>
<feature type="compositionally biased region" description="Pro residues" evidence="1">
    <location>
        <begin position="20"/>
        <end position="37"/>
    </location>
</feature>
<name>A0A4Q1BBP6_TREME</name>
<comment type="caution">
    <text evidence="2">The sequence shown here is derived from an EMBL/GenBank/DDBJ whole genome shotgun (WGS) entry which is preliminary data.</text>
</comment>
<feature type="region of interest" description="Disordered" evidence="1">
    <location>
        <begin position="1"/>
        <end position="37"/>
    </location>
</feature>